<dbReference type="GO" id="GO:0004372">
    <property type="term" value="F:glycine hydroxymethyltransferase activity"/>
    <property type="evidence" value="ECO:0007669"/>
    <property type="project" value="UniProtKB-UniRule"/>
</dbReference>
<comment type="pathway">
    <text evidence="6">Amino-acid biosynthesis; glycine biosynthesis; glycine from L-serine: step 1/1.</text>
</comment>
<proteinExistence type="inferred from homology"/>
<name>A0A845DB98_9BACT</name>
<accession>A0A845DB98</accession>
<dbReference type="EC" id="2.1.2.1" evidence="6"/>
<dbReference type="InterPro" id="IPR001085">
    <property type="entry name" value="Ser_HO-MeTrfase"/>
</dbReference>
<keyword evidence="6" id="KW-0028">Amino-acid biosynthesis</keyword>
<feature type="modified residue" description="N6-(pyridoxal phosphate)lysine" evidence="6 7">
    <location>
        <position position="235"/>
    </location>
</feature>
<evidence type="ECO:0000256" key="3">
    <source>
        <dbReference type="ARBA" id="ARBA00022563"/>
    </source>
</evidence>
<feature type="binding site" evidence="6">
    <location>
        <position position="127"/>
    </location>
    <ligand>
        <name>(6S)-5,6,7,8-tetrahydrofolate</name>
        <dbReference type="ChEBI" id="CHEBI:57453"/>
    </ligand>
</feature>
<gene>
    <name evidence="6" type="primary">glyA</name>
    <name evidence="9" type="ORF">F4X82_00045</name>
</gene>
<dbReference type="UniPathway" id="UPA00193"/>
<dbReference type="GO" id="GO:0019264">
    <property type="term" value="P:glycine biosynthetic process from serine"/>
    <property type="evidence" value="ECO:0007669"/>
    <property type="project" value="UniProtKB-UniRule"/>
</dbReference>
<dbReference type="InterPro" id="IPR039429">
    <property type="entry name" value="SHMT-like_dom"/>
</dbReference>
<dbReference type="PANTHER" id="PTHR11680:SF35">
    <property type="entry name" value="SERINE HYDROXYMETHYLTRANSFERASE 1"/>
    <property type="match status" value="1"/>
</dbReference>
<evidence type="ECO:0000256" key="7">
    <source>
        <dbReference type="PIRSR" id="PIRSR000412-50"/>
    </source>
</evidence>
<dbReference type="Pfam" id="PF00464">
    <property type="entry name" value="SHMT"/>
    <property type="match status" value="1"/>
</dbReference>
<comment type="subcellular location">
    <subcellularLocation>
        <location evidence="6">Cytoplasm</location>
    </subcellularLocation>
</comment>
<feature type="binding site" evidence="6">
    <location>
        <begin position="131"/>
        <end position="133"/>
    </location>
    <ligand>
        <name>(6S)-5,6,7,8-tetrahydrofolate</name>
        <dbReference type="ChEBI" id="CHEBI:57453"/>
    </ligand>
</feature>
<dbReference type="GO" id="GO:0008168">
    <property type="term" value="F:methyltransferase activity"/>
    <property type="evidence" value="ECO:0007669"/>
    <property type="project" value="UniProtKB-KW"/>
</dbReference>
<evidence type="ECO:0000259" key="8">
    <source>
        <dbReference type="Pfam" id="PF00464"/>
    </source>
</evidence>
<dbReference type="SUPFAM" id="SSF53383">
    <property type="entry name" value="PLP-dependent transferases"/>
    <property type="match status" value="1"/>
</dbReference>
<dbReference type="InterPro" id="IPR015422">
    <property type="entry name" value="PyrdxlP-dep_Trfase_small"/>
</dbReference>
<comment type="function">
    <text evidence="6">Catalyzes the reversible interconversion of serine and glycine with tetrahydrofolate (THF) serving as the one-carbon carrier. This reaction serves as the major source of one-carbon groups required for the biosynthesis of purines, thymidylate, methionine, and other important biomolecules. Also exhibits THF-independent aldolase activity toward beta-hydroxyamino acids, producing glycine and aldehydes, via a retro-aldol mechanism.</text>
</comment>
<evidence type="ECO:0000256" key="1">
    <source>
        <dbReference type="ARBA" id="ARBA00001933"/>
    </source>
</evidence>
<protein>
    <recommendedName>
        <fullName evidence="6">Serine hydroxymethyltransferase</fullName>
        <shortName evidence="6">SHMT</shortName>
        <shortName evidence="6">Serine methylase</shortName>
        <ecNumber evidence="6">2.1.2.1</ecNumber>
    </recommendedName>
</protein>
<comment type="cofactor">
    <cofactor evidence="1 6 7">
        <name>pyridoxal 5'-phosphate</name>
        <dbReference type="ChEBI" id="CHEBI:597326"/>
    </cofactor>
</comment>
<dbReference type="InterPro" id="IPR015421">
    <property type="entry name" value="PyrdxlP-dep_Trfase_major"/>
</dbReference>
<evidence type="ECO:0000256" key="6">
    <source>
        <dbReference type="HAMAP-Rule" id="MF_00051"/>
    </source>
</evidence>
<evidence type="ECO:0000313" key="9">
    <source>
        <dbReference type="EMBL" id="MYE37904.1"/>
    </source>
</evidence>
<dbReference type="PIRSF" id="PIRSF000412">
    <property type="entry name" value="SHMT"/>
    <property type="match status" value="1"/>
</dbReference>
<evidence type="ECO:0000256" key="5">
    <source>
        <dbReference type="ARBA" id="ARBA00022898"/>
    </source>
</evidence>
<keyword evidence="3 6" id="KW-0554">One-carbon metabolism</keyword>
<feature type="domain" description="Serine hydroxymethyltransferase-like" evidence="8">
    <location>
        <begin position="11"/>
        <end position="389"/>
    </location>
</feature>
<dbReference type="HAMAP" id="MF_00051">
    <property type="entry name" value="SHMT"/>
    <property type="match status" value="1"/>
</dbReference>
<dbReference type="NCBIfam" id="NF000586">
    <property type="entry name" value="PRK00011.1"/>
    <property type="match status" value="1"/>
</dbReference>
<dbReference type="InterPro" id="IPR015424">
    <property type="entry name" value="PyrdxlP-dep_Trfase"/>
</dbReference>
<evidence type="ECO:0000256" key="4">
    <source>
        <dbReference type="ARBA" id="ARBA00022679"/>
    </source>
</evidence>
<dbReference type="GO" id="GO:0005737">
    <property type="term" value="C:cytoplasm"/>
    <property type="evidence" value="ECO:0007669"/>
    <property type="project" value="UniProtKB-SubCell"/>
</dbReference>
<dbReference type="InterPro" id="IPR049943">
    <property type="entry name" value="Ser_HO-MeTrfase-like"/>
</dbReference>
<feature type="binding site" evidence="6">
    <location>
        <begin position="358"/>
        <end position="360"/>
    </location>
    <ligand>
        <name>(6S)-5,6,7,8-tetrahydrofolate</name>
        <dbReference type="ChEBI" id="CHEBI:57453"/>
    </ligand>
</feature>
<evidence type="ECO:0000256" key="2">
    <source>
        <dbReference type="ARBA" id="ARBA00006376"/>
    </source>
</evidence>
<feature type="site" description="Plays an important role in substrate specificity" evidence="6">
    <location>
        <position position="234"/>
    </location>
</feature>
<dbReference type="UniPathway" id="UPA00288">
    <property type="reaction ID" value="UER01023"/>
</dbReference>
<comment type="subunit">
    <text evidence="6">Homodimer.</text>
</comment>
<comment type="caution">
    <text evidence="9">The sequence shown here is derived from an EMBL/GenBank/DDBJ whole genome shotgun (WGS) entry which is preliminary data.</text>
</comment>
<comment type="pathway">
    <text evidence="6">One-carbon metabolism; tetrahydrofolate interconversion.</text>
</comment>
<keyword evidence="6" id="KW-0963">Cytoplasm</keyword>
<keyword evidence="5 6" id="KW-0663">Pyridoxal phosphate</keyword>
<sequence length="420" mass="45973">MKKQLALQNVHTQDPEIAAINDREEQNQMETISLIPSQNYTSVAVRETYSSVFTNKYSEGYPNARYYPDNTHVDEVELITQKRALALFGLSEKEWGVNVQPYSGSPANLAIYTALLKPDDTALGMSLTEGGHLTHGHKASSSGKFFSFQQYGVDKDGYIDFDGLEALAQEHKPKAIICGASAYSRTIDFEKFAAIARAANAYLIADISHIAGLIAAGLHPSPFEWADVVMTTTHKTLRGPRGAVIFARLNHMSAINKAVMPGIQGGPHNNTTAAIAVALKEAQQPVFQQYAQQVIKNAATLVNALQKKEFTIVSGGTDNHLFLIDCTQQNLSGTEAEQLLESVGIAANRNTIPSETRSAFDPSGIRMGTPCVTTRGMREPEMERIAEAIHNAFTRQHTEKTKEEMRALAQQFPPPGFSFS</sequence>
<dbReference type="Proteomes" id="UP000449092">
    <property type="component" value="Unassembled WGS sequence"/>
</dbReference>
<keyword evidence="9" id="KW-0489">Methyltransferase</keyword>
<dbReference type="GO" id="GO:0032259">
    <property type="term" value="P:methylation"/>
    <property type="evidence" value="ECO:0007669"/>
    <property type="project" value="UniProtKB-KW"/>
</dbReference>
<reference evidence="9 10" key="1">
    <citation type="submission" date="2019-09" db="EMBL/GenBank/DDBJ databases">
        <title>Characterisation of the sponge microbiome using genome-centric metagenomics.</title>
        <authorList>
            <person name="Engelberts J.P."/>
            <person name="Robbins S.J."/>
            <person name="De Goeij J.M."/>
            <person name="Aranda M."/>
            <person name="Bell S.C."/>
            <person name="Webster N.S."/>
        </authorList>
    </citation>
    <scope>NUCLEOTIDE SEQUENCE [LARGE SCALE GENOMIC DNA]</scope>
    <source>
        <strain evidence="9">SB0662_bin_43</strain>
    </source>
</reference>
<dbReference type="GO" id="GO:0030170">
    <property type="term" value="F:pyridoxal phosphate binding"/>
    <property type="evidence" value="ECO:0007669"/>
    <property type="project" value="UniProtKB-UniRule"/>
</dbReference>
<dbReference type="Gene3D" id="3.90.1150.10">
    <property type="entry name" value="Aspartate Aminotransferase, domain 1"/>
    <property type="match status" value="1"/>
</dbReference>
<comment type="catalytic activity">
    <reaction evidence="6">
        <text>(6R)-5,10-methylene-5,6,7,8-tetrahydrofolate + glycine + H2O = (6S)-5,6,7,8-tetrahydrofolate + L-serine</text>
        <dbReference type="Rhea" id="RHEA:15481"/>
        <dbReference type="ChEBI" id="CHEBI:15377"/>
        <dbReference type="ChEBI" id="CHEBI:15636"/>
        <dbReference type="ChEBI" id="CHEBI:33384"/>
        <dbReference type="ChEBI" id="CHEBI:57305"/>
        <dbReference type="ChEBI" id="CHEBI:57453"/>
        <dbReference type="EC" id="2.1.2.1"/>
    </reaction>
</comment>
<dbReference type="EMBL" id="VXOY01000002">
    <property type="protein sequence ID" value="MYE37904.1"/>
    <property type="molecule type" value="Genomic_DNA"/>
</dbReference>
<dbReference type="PROSITE" id="PS00096">
    <property type="entry name" value="SHMT"/>
    <property type="match status" value="1"/>
</dbReference>
<dbReference type="InterPro" id="IPR019798">
    <property type="entry name" value="Ser_HO-MeTrfase_PLP_BS"/>
</dbReference>
<comment type="caution">
    <text evidence="6">Lacks conserved residue(s) required for the propagation of feature annotation.</text>
</comment>
<evidence type="ECO:0000313" key="10">
    <source>
        <dbReference type="Proteomes" id="UP000449092"/>
    </source>
</evidence>
<organism evidence="9 10">
    <name type="scientific">Candidatus Spechtbacteria bacterium SB0662_bin_43</name>
    <dbReference type="NCBI Taxonomy" id="2604897"/>
    <lineage>
        <taxon>Bacteria</taxon>
        <taxon>Candidatus Spechtiibacteriota</taxon>
    </lineage>
</organism>
<dbReference type="AlphaFoldDB" id="A0A845DB98"/>
<dbReference type="Gene3D" id="3.40.640.10">
    <property type="entry name" value="Type I PLP-dependent aspartate aminotransferase-like (Major domain)"/>
    <property type="match status" value="1"/>
</dbReference>
<keyword evidence="4 6" id="KW-0808">Transferase</keyword>
<dbReference type="PANTHER" id="PTHR11680">
    <property type="entry name" value="SERINE HYDROXYMETHYLTRANSFERASE"/>
    <property type="match status" value="1"/>
</dbReference>
<dbReference type="GO" id="GO:0035999">
    <property type="term" value="P:tetrahydrofolate interconversion"/>
    <property type="evidence" value="ECO:0007669"/>
    <property type="project" value="UniProtKB-UniRule"/>
</dbReference>
<comment type="similarity">
    <text evidence="2 6">Belongs to the SHMT family.</text>
</comment>
<dbReference type="CDD" id="cd00378">
    <property type="entry name" value="SHMT"/>
    <property type="match status" value="1"/>
</dbReference>